<dbReference type="eggNOG" id="ENOG5033K6R">
    <property type="taxonomic scope" value="Bacteria"/>
</dbReference>
<dbReference type="GeneID" id="92793885"/>
<evidence type="ECO:0000313" key="1">
    <source>
        <dbReference type="EMBL" id="EDP10544.1"/>
    </source>
</evidence>
<dbReference type="RefSeq" id="WP_004800454.1">
    <property type="nucleotide sequence ID" value="NZ_DS483477.1"/>
</dbReference>
<reference evidence="1 2" key="1">
    <citation type="submission" date="2007-09" db="EMBL/GenBank/DDBJ databases">
        <title>Draft genome sequence of Eubacterium dolichum (DSM 3991).</title>
        <authorList>
            <person name="Sudarsanam P."/>
            <person name="Ley R."/>
            <person name="Guruge J."/>
            <person name="Turnbaugh P.J."/>
            <person name="Mahowald M."/>
            <person name="Liep D."/>
            <person name="Gordon J."/>
        </authorList>
    </citation>
    <scope>NUCLEOTIDE SEQUENCE [LARGE SCALE GENOMIC DNA]</scope>
    <source>
        <strain evidence="1 2">DSM 3991</strain>
    </source>
</reference>
<name>A8REH5_9FIRM</name>
<sequence length="362" mass="42786">MSKITDSVNGIVNNKGEVMILRKVRNMMRNYLQKMCVYILSKLNETVVYDNKNVFIGEVYWCIMPLPKESLLKIDIGHRIRPYVVIDLQENRFIGYACSSKGSKKGNYNRQYFIDNKSYGIYKSSYVDTSKEIKVPYENIQAYFYELSDKDYENMLKTSMQSAKAIKNDFSLGSVLSKNNNLYFVFDIKSEFICVHPLRKNLNGISDHKTALFSFQNKQYFIDFTSVMQIKNSDDLNVISMLSRVQRTEVMKTKEKMMKKPQKTGNSVRKDLYFKYPIGSQLYLGYQDSYFIYFFHQHQKAYGLFYDEEGNEKYTYYTTDFNYMQLLDERCDADELVDLISHSPYDKKTQEYLLMKIDSQRS</sequence>
<reference evidence="1 2" key="2">
    <citation type="submission" date="2007-09" db="EMBL/GenBank/DDBJ databases">
        <authorList>
            <person name="Fulton L."/>
            <person name="Clifton S."/>
            <person name="Fulton B."/>
            <person name="Xu J."/>
            <person name="Minx P."/>
            <person name="Pepin K.H."/>
            <person name="Johnson M."/>
            <person name="Thiruvilangam P."/>
            <person name="Bhonagiri V."/>
            <person name="Nash W.E."/>
            <person name="Mardis E.R."/>
            <person name="Wilson R.K."/>
        </authorList>
    </citation>
    <scope>NUCLEOTIDE SEQUENCE [LARGE SCALE GENOMIC DNA]</scope>
    <source>
        <strain evidence="1 2">DSM 3991</strain>
    </source>
</reference>
<dbReference type="HOGENOM" id="CLU_764498_0_0_9"/>
<accession>A8REH5</accession>
<organism evidence="1 2">
    <name type="scientific">Amedibacillus dolichus DSM 3991</name>
    <dbReference type="NCBI Taxonomy" id="428127"/>
    <lineage>
        <taxon>Bacteria</taxon>
        <taxon>Bacillati</taxon>
        <taxon>Bacillota</taxon>
        <taxon>Erysipelotrichia</taxon>
        <taxon>Erysipelotrichales</taxon>
        <taxon>Erysipelotrichaceae</taxon>
        <taxon>Amedibacillus</taxon>
    </lineage>
</organism>
<comment type="caution">
    <text evidence="1">The sequence shown here is derived from an EMBL/GenBank/DDBJ whole genome shotgun (WGS) entry which is preliminary data.</text>
</comment>
<dbReference type="EMBL" id="ABAW02000024">
    <property type="protein sequence ID" value="EDP10544.1"/>
    <property type="molecule type" value="Genomic_DNA"/>
</dbReference>
<evidence type="ECO:0000313" key="2">
    <source>
        <dbReference type="Proteomes" id="UP000004090"/>
    </source>
</evidence>
<proteinExistence type="predicted"/>
<dbReference type="AlphaFoldDB" id="A8REH5"/>
<dbReference type="Proteomes" id="UP000004090">
    <property type="component" value="Unassembled WGS sequence"/>
</dbReference>
<gene>
    <name evidence="1" type="ORF">EUBDOL_01794</name>
</gene>
<protein>
    <submittedName>
        <fullName evidence="1">Uncharacterized protein</fullName>
    </submittedName>
</protein>